<evidence type="ECO:0000256" key="3">
    <source>
        <dbReference type="ARBA" id="ARBA00022741"/>
    </source>
</evidence>
<evidence type="ECO:0000256" key="2">
    <source>
        <dbReference type="ARBA" id="ARBA00022679"/>
    </source>
</evidence>
<evidence type="ECO:0000313" key="11">
    <source>
        <dbReference type="Proteomes" id="UP001595379"/>
    </source>
</evidence>
<accession>A0ABV6ZXP6</accession>
<comment type="similarity">
    <text evidence="1 8">Belongs to the cytidylate kinase family. Type 1 subfamily.</text>
</comment>
<reference evidence="11" key="1">
    <citation type="journal article" date="2019" name="Int. J. Syst. Evol. Microbiol.">
        <title>The Global Catalogue of Microorganisms (GCM) 10K type strain sequencing project: providing services to taxonomists for standard genome sequencing and annotation.</title>
        <authorList>
            <consortium name="The Broad Institute Genomics Platform"/>
            <consortium name="The Broad Institute Genome Sequencing Center for Infectious Disease"/>
            <person name="Wu L."/>
            <person name="Ma J."/>
        </authorList>
    </citation>
    <scope>NUCLEOTIDE SEQUENCE [LARGE SCALE GENOMIC DNA]</scope>
    <source>
        <strain evidence="11">KCTC 52487</strain>
    </source>
</reference>
<evidence type="ECO:0000256" key="4">
    <source>
        <dbReference type="ARBA" id="ARBA00022777"/>
    </source>
</evidence>
<dbReference type="GO" id="GO:0016301">
    <property type="term" value="F:kinase activity"/>
    <property type="evidence" value="ECO:0007669"/>
    <property type="project" value="UniProtKB-KW"/>
</dbReference>
<comment type="subcellular location">
    <subcellularLocation>
        <location evidence="8">Cytoplasm</location>
    </subcellularLocation>
</comment>
<evidence type="ECO:0000256" key="1">
    <source>
        <dbReference type="ARBA" id="ARBA00009427"/>
    </source>
</evidence>
<keyword evidence="2 8" id="KW-0808">Transferase</keyword>
<keyword evidence="5 8" id="KW-0067">ATP-binding</keyword>
<dbReference type="InterPro" id="IPR003136">
    <property type="entry name" value="Cytidylate_kin"/>
</dbReference>
<evidence type="ECO:0000256" key="7">
    <source>
        <dbReference type="ARBA" id="ARBA00048478"/>
    </source>
</evidence>
<sequence>MIIAVDGTLASGKGTIAKALAKAFGLAHLDTGALYRATGVAVVEAGGDPTDPDAAEHAARTLDVEAIDEAKIRTAEAGLNASIVAAQPRVRQALFELQRGFAARPGGAVLDGRDIGTVICPDADVKLYVDADPSVRAERRWKELTAKGETVALATIAKQLAERDARDSGRADAPMRAADDAVLLDTSQLSIDAAVSAAIRIVSDKTGTQPGI</sequence>
<evidence type="ECO:0000256" key="6">
    <source>
        <dbReference type="ARBA" id="ARBA00047615"/>
    </source>
</evidence>
<keyword evidence="3 8" id="KW-0547">Nucleotide-binding</keyword>
<protein>
    <recommendedName>
        <fullName evidence="8">Cytidylate kinase</fullName>
        <shortName evidence="8">CK</shortName>
        <ecNumber evidence="8">2.7.4.25</ecNumber>
    </recommendedName>
    <alternativeName>
        <fullName evidence="8">Cytidine monophosphate kinase</fullName>
        <shortName evidence="8">CMP kinase</shortName>
    </alternativeName>
</protein>
<evidence type="ECO:0000256" key="5">
    <source>
        <dbReference type="ARBA" id="ARBA00022840"/>
    </source>
</evidence>
<evidence type="ECO:0000259" key="9">
    <source>
        <dbReference type="Pfam" id="PF02224"/>
    </source>
</evidence>
<dbReference type="InterPro" id="IPR011994">
    <property type="entry name" value="Cytidylate_kinase_dom"/>
</dbReference>
<evidence type="ECO:0000256" key="8">
    <source>
        <dbReference type="HAMAP-Rule" id="MF_00238"/>
    </source>
</evidence>
<dbReference type="Pfam" id="PF02224">
    <property type="entry name" value="Cytidylate_kin"/>
    <property type="match status" value="1"/>
</dbReference>
<dbReference type="EMBL" id="JBHRSV010000016">
    <property type="protein sequence ID" value="MFC2926205.1"/>
    <property type="molecule type" value="Genomic_DNA"/>
</dbReference>
<dbReference type="SUPFAM" id="SSF52540">
    <property type="entry name" value="P-loop containing nucleoside triphosphate hydrolases"/>
    <property type="match status" value="1"/>
</dbReference>
<keyword evidence="8" id="KW-0963">Cytoplasm</keyword>
<proteinExistence type="inferred from homology"/>
<evidence type="ECO:0000313" key="10">
    <source>
        <dbReference type="EMBL" id="MFC2926205.1"/>
    </source>
</evidence>
<dbReference type="InterPro" id="IPR027417">
    <property type="entry name" value="P-loop_NTPase"/>
</dbReference>
<keyword evidence="4 8" id="KW-0418">Kinase</keyword>
<dbReference type="Proteomes" id="UP001595379">
    <property type="component" value="Unassembled WGS sequence"/>
</dbReference>
<comment type="catalytic activity">
    <reaction evidence="6 8">
        <text>dCMP + ATP = dCDP + ADP</text>
        <dbReference type="Rhea" id="RHEA:25094"/>
        <dbReference type="ChEBI" id="CHEBI:30616"/>
        <dbReference type="ChEBI" id="CHEBI:57566"/>
        <dbReference type="ChEBI" id="CHEBI:58593"/>
        <dbReference type="ChEBI" id="CHEBI:456216"/>
        <dbReference type="EC" id="2.7.4.25"/>
    </reaction>
</comment>
<keyword evidence="11" id="KW-1185">Reference proteome</keyword>
<feature type="binding site" evidence="8">
    <location>
        <begin position="7"/>
        <end position="15"/>
    </location>
    <ligand>
        <name>ATP</name>
        <dbReference type="ChEBI" id="CHEBI:30616"/>
    </ligand>
</feature>
<dbReference type="EC" id="2.7.4.25" evidence="8"/>
<dbReference type="RefSeq" id="WP_343164519.1">
    <property type="nucleotide sequence ID" value="NZ_JBHRSV010000016.1"/>
</dbReference>
<dbReference type="NCBIfam" id="TIGR00017">
    <property type="entry name" value="cmk"/>
    <property type="match status" value="1"/>
</dbReference>
<comment type="catalytic activity">
    <reaction evidence="7 8">
        <text>CMP + ATP = CDP + ADP</text>
        <dbReference type="Rhea" id="RHEA:11600"/>
        <dbReference type="ChEBI" id="CHEBI:30616"/>
        <dbReference type="ChEBI" id="CHEBI:58069"/>
        <dbReference type="ChEBI" id="CHEBI:60377"/>
        <dbReference type="ChEBI" id="CHEBI:456216"/>
        <dbReference type="EC" id="2.7.4.25"/>
    </reaction>
</comment>
<dbReference type="Gene3D" id="3.40.50.300">
    <property type="entry name" value="P-loop containing nucleotide triphosphate hydrolases"/>
    <property type="match status" value="1"/>
</dbReference>
<feature type="domain" description="Cytidylate kinase" evidence="9">
    <location>
        <begin position="3"/>
        <end position="202"/>
    </location>
</feature>
<organism evidence="10 11">
    <name type="scientific">Hyphobacterium vulgare</name>
    <dbReference type="NCBI Taxonomy" id="1736751"/>
    <lineage>
        <taxon>Bacteria</taxon>
        <taxon>Pseudomonadati</taxon>
        <taxon>Pseudomonadota</taxon>
        <taxon>Alphaproteobacteria</taxon>
        <taxon>Maricaulales</taxon>
        <taxon>Maricaulaceae</taxon>
        <taxon>Hyphobacterium</taxon>
    </lineage>
</organism>
<gene>
    <name evidence="8 10" type="primary">cmk</name>
    <name evidence="10" type="ORF">ACFOOR_08810</name>
</gene>
<dbReference type="HAMAP" id="MF_00238">
    <property type="entry name" value="Cytidyl_kinase_type1"/>
    <property type="match status" value="1"/>
</dbReference>
<name>A0ABV6ZXP6_9PROT</name>
<comment type="caution">
    <text evidence="10">The sequence shown here is derived from an EMBL/GenBank/DDBJ whole genome shotgun (WGS) entry which is preliminary data.</text>
</comment>
<dbReference type="CDD" id="cd02020">
    <property type="entry name" value="CMPK"/>
    <property type="match status" value="1"/>
</dbReference>